<evidence type="ECO:0000313" key="2">
    <source>
        <dbReference type="EMBL" id="PWE52198.1"/>
    </source>
</evidence>
<keyword evidence="3" id="KW-1185">Reference proteome</keyword>
<proteinExistence type="inferred from homology"/>
<dbReference type="RefSeq" id="WP_109462354.1">
    <property type="nucleotide sequence ID" value="NZ_QFBC01000032.1"/>
</dbReference>
<dbReference type="Pfam" id="PF01177">
    <property type="entry name" value="Asp_Glu_race"/>
    <property type="match status" value="1"/>
</dbReference>
<dbReference type="InterPro" id="IPR053714">
    <property type="entry name" value="Iso_Racemase_Enz_sf"/>
</dbReference>
<dbReference type="Gene3D" id="3.40.50.12500">
    <property type="match status" value="1"/>
</dbReference>
<dbReference type="AlphaFoldDB" id="A0A2U2DG01"/>
<dbReference type="InterPro" id="IPR015942">
    <property type="entry name" value="Asp/Glu/hydantoin_racemase"/>
</dbReference>
<dbReference type="GO" id="GO:0047661">
    <property type="term" value="F:amino-acid racemase activity"/>
    <property type="evidence" value="ECO:0007669"/>
    <property type="project" value="InterPro"/>
</dbReference>
<dbReference type="Proteomes" id="UP000245252">
    <property type="component" value="Unassembled WGS sequence"/>
</dbReference>
<comment type="similarity">
    <text evidence="1">Belongs to the HyuE racemase family.</text>
</comment>
<dbReference type="PANTHER" id="PTHR28047">
    <property type="entry name" value="PROTEIN DCG1"/>
    <property type="match status" value="1"/>
</dbReference>
<sequence>MKICIINPNTTAAFTTRLLQSARAIAAPGTDVIAVQPGIGAASIESHAEEALGALGVMQMVAEREKTGVDAYVIACFGDTGLHQAREMARGPVVGMTEAALQAASLVAHRFSIVTLPPRTRAHSLRVLQDTGLSHRCTVRAVEVPVLDLEDDVAASGPIIEAEARLAIEQDHAEAIILGCAGLSDLVEPLSRKLGMPVIDGVMVGLKFAEGLVAAGLRTSKRSTYDYPPAGFSLPKLS</sequence>
<evidence type="ECO:0000313" key="3">
    <source>
        <dbReference type="Proteomes" id="UP000245252"/>
    </source>
</evidence>
<reference evidence="2 3" key="1">
    <citation type="submission" date="2018-05" db="EMBL/GenBank/DDBJ databases">
        <title>The draft genome of strain NS-104.</title>
        <authorList>
            <person name="Hang P."/>
            <person name="Jiang J."/>
        </authorList>
    </citation>
    <scope>NUCLEOTIDE SEQUENCE [LARGE SCALE GENOMIC DNA]</scope>
    <source>
        <strain evidence="2 3">NS-104</strain>
    </source>
</reference>
<organism evidence="2 3">
    <name type="scientific">Metarhizobium album</name>
    <dbReference type="NCBI Taxonomy" id="2182425"/>
    <lineage>
        <taxon>Bacteria</taxon>
        <taxon>Pseudomonadati</taxon>
        <taxon>Pseudomonadota</taxon>
        <taxon>Alphaproteobacteria</taxon>
        <taxon>Hyphomicrobiales</taxon>
        <taxon>Rhizobiaceae</taxon>
        <taxon>Metarhizobium</taxon>
    </lineage>
</organism>
<dbReference type="OrthoDB" id="9791723at2"/>
<protein>
    <submittedName>
        <fullName evidence="2">Hydantoin racemase</fullName>
    </submittedName>
</protein>
<dbReference type="InterPro" id="IPR052186">
    <property type="entry name" value="Hydantoin_racemase-like"/>
</dbReference>
<accession>A0A2U2DG01</accession>
<dbReference type="PANTHER" id="PTHR28047:SF5">
    <property type="entry name" value="PROTEIN DCG1"/>
    <property type="match status" value="1"/>
</dbReference>
<comment type="caution">
    <text evidence="2">The sequence shown here is derived from an EMBL/GenBank/DDBJ whole genome shotgun (WGS) entry which is preliminary data.</text>
</comment>
<name>A0A2U2DG01_9HYPH</name>
<gene>
    <name evidence="2" type="ORF">DEM27_32420</name>
</gene>
<dbReference type="EMBL" id="QFBC01000032">
    <property type="protein sequence ID" value="PWE52198.1"/>
    <property type="molecule type" value="Genomic_DNA"/>
</dbReference>
<evidence type="ECO:0000256" key="1">
    <source>
        <dbReference type="ARBA" id="ARBA00038414"/>
    </source>
</evidence>